<keyword evidence="5" id="KW-1185">Reference proteome</keyword>
<feature type="coiled-coil region" evidence="1">
    <location>
        <begin position="538"/>
        <end position="572"/>
    </location>
</feature>
<keyword evidence="1" id="KW-0175">Coiled coil</keyword>
<feature type="non-terminal residue" evidence="4">
    <location>
        <position position="1"/>
    </location>
</feature>
<dbReference type="GO" id="GO:0060271">
    <property type="term" value="P:cilium assembly"/>
    <property type="evidence" value="ECO:0007669"/>
    <property type="project" value="InterPro"/>
</dbReference>
<feature type="compositionally biased region" description="Basic and acidic residues" evidence="2">
    <location>
        <begin position="142"/>
        <end position="154"/>
    </location>
</feature>
<evidence type="ECO:0000256" key="1">
    <source>
        <dbReference type="SAM" id="Coils"/>
    </source>
</evidence>
<evidence type="ECO:0000313" key="5">
    <source>
        <dbReference type="Proteomes" id="UP000569728"/>
    </source>
</evidence>
<feature type="compositionally biased region" description="Basic and acidic residues" evidence="2">
    <location>
        <begin position="194"/>
        <end position="219"/>
    </location>
</feature>
<dbReference type="PANTHER" id="PTHR33689:SF1">
    <property type="entry name" value="FAS-BINDING FACTOR 1"/>
    <property type="match status" value="1"/>
</dbReference>
<dbReference type="Proteomes" id="UP000569728">
    <property type="component" value="Unassembled WGS sequence"/>
</dbReference>
<sequence length="1098" mass="122821">RSFLEDDFFSKLPAEDVEDAEGSSASGADPQALLQTLKDMDDMEADLLGIPKPSSGPGKTSVKGPGKCDASGGAVKTSGKLLAPEEGESVPVMEKKPLSSPPASRQYKKFSFEDLDDPLAGLLSDEEQGAPTKPAPTGTKSSSEKKTERSKAKEPPPPQTPLHTVAPVRRREELTFEDDGDDLMDALGFGNGPKGDEKQGKKAEEEELRPARSKLDELLGRGSVAKILEQPGAGERREFKLDKKYQKQPEKEEGWDEKDFVFGAYQPTVASTPEGRPSRRQSVSRFSAENSSEPKLEPRSKPPPLASRSPVRGSRAGGDWLGLKDEDFMDSEPPSVAKASPAVSYPSPATAGRPGPTSQLPAVQEAAAKPDPLEEENWLSAALSRKKAQAQAKAQERSAKPAEAPDEGLDPCSAASQPAASAGAPQQAAALQDRSADGSGQPVPWLSTAKRASAHPSETVKEDPSRDASALVPTASFPGEQQTQGPAPLAQVTTPRAPLQAAPQLQAESPALGLLHERRLGAPPAQLYEDASGCRAALLSTQARVAELESQVRTLELERTQHKLLLESLQQRHQEDLDLLESAHSRNRVKVVEETYGQREERLRREKEQLAAQLLSQSQDAEQARAELLAQHQKRLAALEQQSALELERLRELQRASVQEMRKDHEEQLQRLKRLKDQEIDAVTSATSHTRSLNGVIEQMEKFSSDLHNLSHKVEATHHTTSQELAVGARQRDKQLKVLQDRLAQQQRDMEEERSRLQEVIAKMEARLGEQTRLLEQERWRATAEQSKVESLQHSLEEQRRVMTQQLSMERAELERAKSALLEEQKTVMQKCSEERRKLAAEWAEFHTRQQLNKERMERDMDRALQMDSQREGTIMSLAKEQAELKIRGHELKAKEEQLARDRELLDEAWRELRLEKEKMNGTALHIRQREEEIKSMTKLSSQKYEEGERALREACRMESEHQTKLQVMQQHLEQLKQQEQRLHQERLSMAHQRRQLEQLRQELPNNPVMLLTADQDLSAPTKGLSSTLRFLPPVRVFPRHSPGGSRETLAMAGPTELYARLLLLKHRAQQDRDFLEDEQFFLETLKKASYNTSSLSE</sequence>
<feature type="coiled-coil region" evidence="1">
    <location>
        <begin position="729"/>
        <end position="767"/>
    </location>
</feature>
<dbReference type="InterPro" id="IPR033561">
    <property type="entry name" value="FBF1"/>
</dbReference>
<evidence type="ECO:0000256" key="2">
    <source>
        <dbReference type="SAM" id="MobiDB-lite"/>
    </source>
</evidence>
<feature type="compositionally biased region" description="Acidic residues" evidence="2">
    <location>
        <begin position="175"/>
        <end position="184"/>
    </location>
</feature>
<evidence type="ECO:0000313" key="4">
    <source>
        <dbReference type="EMBL" id="NXF51765.1"/>
    </source>
</evidence>
<feature type="compositionally biased region" description="Low complexity" evidence="2">
    <location>
        <begin position="411"/>
        <end position="430"/>
    </location>
</feature>
<name>A0A7K8UBH3_OCEOC</name>
<feature type="domain" description="Fas-binding factor 1 C-terminal" evidence="3">
    <location>
        <begin position="555"/>
        <end position="1088"/>
    </location>
</feature>
<dbReference type="GO" id="GO:0036064">
    <property type="term" value="C:ciliary basal body"/>
    <property type="evidence" value="ECO:0007669"/>
    <property type="project" value="TreeGrafter"/>
</dbReference>
<feature type="non-terminal residue" evidence="4">
    <location>
        <position position="1098"/>
    </location>
</feature>
<feature type="region of interest" description="Disordered" evidence="2">
    <location>
        <begin position="1"/>
        <end position="504"/>
    </location>
</feature>
<dbReference type="OrthoDB" id="8195456at2759"/>
<organism evidence="4 5">
    <name type="scientific">Oceanites oceanicus</name>
    <name type="common">Wilson's storm petrel</name>
    <name type="synonym">Procellaria oceanica</name>
    <dbReference type="NCBI Taxonomy" id="79653"/>
    <lineage>
        <taxon>Eukaryota</taxon>
        <taxon>Metazoa</taxon>
        <taxon>Chordata</taxon>
        <taxon>Craniata</taxon>
        <taxon>Vertebrata</taxon>
        <taxon>Euteleostomi</taxon>
        <taxon>Archelosauria</taxon>
        <taxon>Archosauria</taxon>
        <taxon>Dinosauria</taxon>
        <taxon>Saurischia</taxon>
        <taxon>Theropoda</taxon>
        <taxon>Coelurosauria</taxon>
        <taxon>Aves</taxon>
        <taxon>Neognathae</taxon>
        <taxon>Neoaves</taxon>
        <taxon>Aequornithes</taxon>
        <taxon>Procellariiformes</taxon>
        <taxon>Hydrobatidae</taxon>
        <taxon>Oceanites</taxon>
    </lineage>
</organism>
<dbReference type="InterPro" id="IPR049390">
    <property type="entry name" value="FBF1_C"/>
</dbReference>
<reference evidence="4 5" key="1">
    <citation type="submission" date="2019-09" db="EMBL/GenBank/DDBJ databases">
        <title>Bird 10,000 Genomes (B10K) Project - Family phase.</title>
        <authorList>
            <person name="Zhang G."/>
        </authorList>
    </citation>
    <scope>NUCLEOTIDE SEQUENCE [LARGE SCALE GENOMIC DNA]</scope>
    <source>
        <strain evidence="4">B10K-CU-031-11</strain>
        <tissue evidence="4">Muscle</tissue>
    </source>
</reference>
<dbReference type="AlphaFoldDB" id="A0A7K8UBH3"/>
<feature type="coiled-coil region" evidence="1">
    <location>
        <begin position="804"/>
        <end position="842"/>
    </location>
</feature>
<feature type="compositionally biased region" description="Low complexity" evidence="2">
    <location>
        <begin position="379"/>
        <end position="393"/>
    </location>
</feature>
<dbReference type="Pfam" id="PF21007">
    <property type="entry name" value="FBF1"/>
    <property type="match status" value="1"/>
</dbReference>
<proteinExistence type="predicted"/>
<feature type="coiled-coil region" evidence="1">
    <location>
        <begin position="959"/>
        <end position="1003"/>
    </location>
</feature>
<feature type="compositionally biased region" description="Basic and acidic residues" evidence="2">
    <location>
        <begin position="234"/>
        <end position="260"/>
    </location>
</feature>
<dbReference type="GO" id="GO:0005814">
    <property type="term" value="C:centriole"/>
    <property type="evidence" value="ECO:0007669"/>
    <property type="project" value="TreeGrafter"/>
</dbReference>
<dbReference type="GO" id="GO:0090162">
    <property type="term" value="P:establishment of epithelial cell polarity"/>
    <property type="evidence" value="ECO:0007669"/>
    <property type="project" value="InterPro"/>
</dbReference>
<feature type="coiled-coil region" evidence="1">
    <location>
        <begin position="600"/>
        <end position="682"/>
    </location>
</feature>
<accession>A0A7K8UBH3</accession>
<dbReference type="EMBL" id="VWZA01001681">
    <property type="protein sequence ID" value="NXF51765.1"/>
    <property type="molecule type" value="Genomic_DNA"/>
</dbReference>
<evidence type="ECO:0000259" key="3">
    <source>
        <dbReference type="Pfam" id="PF21007"/>
    </source>
</evidence>
<comment type="caution">
    <text evidence="4">The sequence shown here is derived from an EMBL/GenBank/DDBJ whole genome shotgun (WGS) entry which is preliminary data.</text>
</comment>
<dbReference type="PANTHER" id="PTHR33689">
    <property type="entry name" value="FAS-BINDING FACTOR 1"/>
    <property type="match status" value="1"/>
</dbReference>
<feature type="compositionally biased region" description="Polar residues" evidence="2">
    <location>
        <begin position="280"/>
        <end position="291"/>
    </location>
</feature>
<dbReference type="GO" id="GO:0097539">
    <property type="term" value="C:ciliary transition fiber"/>
    <property type="evidence" value="ECO:0007669"/>
    <property type="project" value="InterPro"/>
</dbReference>
<protein>
    <submittedName>
        <fullName evidence="4">FBF1 factor</fullName>
    </submittedName>
</protein>
<gene>
    <name evidence="4" type="primary">Fbf1</name>
    <name evidence="4" type="ORF">OCEOCE_R13879</name>
</gene>